<evidence type="ECO:0000256" key="1">
    <source>
        <dbReference type="ARBA" id="ARBA00022527"/>
    </source>
</evidence>
<keyword evidence="8" id="KW-1185">Reference proteome</keyword>
<dbReference type="PANTHER" id="PTHR45646">
    <property type="entry name" value="SERINE/THREONINE-PROTEIN KINASE DOA-RELATED"/>
    <property type="match status" value="1"/>
</dbReference>
<dbReference type="SUPFAM" id="SSF56112">
    <property type="entry name" value="Protein kinase-like (PK-like)"/>
    <property type="match status" value="1"/>
</dbReference>
<dbReference type="GO" id="GO:0043484">
    <property type="term" value="P:regulation of RNA splicing"/>
    <property type="evidence" value="ECO:0007669"/>
    <property type="project" value="TreeGrafter"/>
</dbReference>
<accession>A0A3A2ZWH9</accession>
<dbReference type="PANTHER" id="PTHR45646:SF11">
    <property type="entry name" value="SERINE_THREONINE-PROTEIN KINASE DOA"/>
    <property type="match status" value="1"/>
</dbReference>
<keyword evidence="2" id="KW-0808">Transferase</keyword>
<sequence length="224" mass="25888">MPRKVQDGHTVYLSHNHFGDLKSYYILPKITDFGLSHHQDASPVLNRHPIQPDEYRAPEVILSAGWSYSADIWNLGLLMWNLLERRDLFSKVRDDHGKYNLAAHLAEMIALLGPPPKELIQREKEGLKWNWAPAVQNAEGRTYTTASEWFGGPFFDENGEFLHKSLIPQNLKMEDTIHALEGGKKDQFLAFARKMLRWLPDDRFTAKELIEDPWLSDDLIRRGA</sequence>
<keyword evidence="3" id="KW-0547">Nucleotide-binding</keyword>
<dbReference type="SMART" id="SM00220">
    <property type="entry name" value="S_TKc"/>
    <property type="match status" value="1"/>
</dbReference>
<dbReference type="AlphaFoldDB" id="A0A3A2ZWH9"/>
<dbReference type="InterPro" id="IPR011009">
    <property type="entry name" value="Kinase-like_dom_sf"/>
</dbReference>
<dbReference type="STRING" id="2070753.A0A3A2ZWH9"/>
<comment type="caution">
    <text evidence="7">The sequence shown here is derived from an EMBL/GenBank/DDBJ whole genome shotgun (WGS) entry which is preliminary data.</text>
</comment>
<protein>
    <submittedName>
        <fullName evidence="7">Protein kinase domain protein</fullName>
    </submittedName>
</protein>
<evidence type="ECO:0000256" key="5">
    <source>
        <dbReference type="ARBA" id="ARBA00022840"/>
    </source>
</evidence>
<dbReference type="InterPro" id="IPR000719">
    <property type="entry name" value="Prot_kinase_dom"/>
</dbReference>
<keyword evidence="4 7" id="KW-0418">Kinase</keyword>
<dbReference type="PROSITE" id="PS50011">
    <property type="entry name" value="PROTEIN_KINASE_DOM"/>
    <property type="match status" value="1"/>
</dbReference>
<dbReference type="InterPro" id="IPR051175">
    <property type="entry name" value="CLK_kinases"/>
</dbReference>
<dbReference type="GO" id="GO:0004674">
    <property type="term" value="F:protein serine/threonine kinase activity"/>
    <property type="evidence" value="ECO:0007669"/>
    <property type="project" value="UniProtKB-KW"/>
</dbReference>
<feature type="domain" description="Protein kinase" evidence="6">
    <location>
        <begin position="1"/>
        <end position="215"/>
    </location>
</feature>
<dbReference type="OrthoDB" id="5979581at2759"/>
<evidence type="ECO:0000259" key="6">
    <source>
        <dbReference type="PROSITE" id="PS50011"/>
    </source>
</evidence>
<organism evidence="7 8">
    <name type="scientific">Aspergillus sclerotialis</name>
    <dbReference type="NCBI Taxonomy" id="2070753"/>
    <lineage>
        <taxon>Eukaryota</taxon>
        <taxon>Fungi</taxon>
        <taxon>Dikarya</taxon>
        <taxon>Ascomycota</taxon>
        <taxon>Pezizomycotina</taxon>
        <taxon>Eurotiomycetes</taxon>
        <taxon>Eurotiomycetidae</taxon>
        <taxon>Eurotiales</taxon>
        <taxon>Aspergillaceae</taxon>
        <taxon>Aspergillus</taxon>
        <taxon>Aspergillus subgen. Polypaecilum</taxon>
    </lineage>
</organism>
<proteinExistence type="predicted"/>
<evidence type="ECO:0000256" key="4">
    <source>
        <dbReference type="ARBA" id="ARBA00022777"/>
    </source>
</evidence>
<evidence type="ECO:0000256" key="2">
    <source>
        <dbReference type="ARBA" id="ARBA00022679"/>
    </source>
</evidence>
<evidence type="ECO:0000313" key="8">
    <source>
        <dbReference type="Proteomes" id="UP000266188"/>
    </source>
</evidence>
<name>A0A3A2ZWH9_9EURO</name>
<dbReference type="GO" id="GO:0005524">
    <property type="term" value="F:ATP binding"/>
    <property type="evidence" value="ECO:0007669"/>
    <property type="project" value="UniProtKB-KW"/>
</dbReference>
<keyword evidence="5" id="KW-0067">ATP-binding</keyword>
<evidence type="ECO:0000313" key="7">
    <source>
        <dbReference type="EMBL" id="RJE21391.1"/>
    </source>
</evidence>
<dbReference type="Pfam" id="PF00069">
    <property type="entry name" value="Pkinase"/>
    <property type="match status" value="1"/>
</dbReference>
<keyword evidence="1" id="KW-0723">Serine/threonine-protein kinase</keyword>
<gene>
    <name evidence="7" type="ORF">PHISCL_06261</name>
</gene>
<evidence type="ECO:0000256" key="3">
    <source>
        <dbReference type="ARBA" id="ARBA00022741"/>
    </source>
</evidence>
<dbReference type="Gene3D" id="1.10.510.10">
    <property type="entry name" value="Transferase(Phosphotransferase) domain 1"/>
    <property type="match status" value="1"/>
</dbReference>
<dbReference type="EMBL" id="MVGC01000231">
    <property type="protein sequence ID" value="RJE21391.1"/>
    <property type="molecule type" value="Genomic_DNA"/>
</dbReference>
<reference evidence="8" key="1">
    <citation type="submission" date="2017-02" db="EMBL/GenBank/DDBJ databases">
        <authorList>
            <person name="Tafer H."/>
            <person name="Lopandic K."/>
        </authorList>
    </citation>
    <scope>NUCLEOTIDE SEQUENCE [LARGE SCALE GENOMIC DNA]</scope>
    <source>
        <strain evidence="8">CBS 366.77</strain>
    </source>
</reference>
<dbReference type="GO" id="GO:0005634">
    <property type="term" value="C:nucleus"/>
    <property type="evidence" value="ECO:0007669"/>
    <property type="project" value="TreeGrafter"/>
</dbReference>
<dbReference type="Proteomes" id="UP000266188">
    <property type="component" value="Unassembled WGS sequence"/>
</dbReference>